<dbReference type="GO" id="GO:0070072">
    <property type="term" value="P:vacuolar proton-transporting V-type ATPase complex assembly"/>
    <property type="evidence" value="ECO:0007669"/>
    <property type="project" value="EnsemblFungi"/>
</dbReference>
<dbReference type="FunCoup" id="G8JT81">
    <property type="interactions" value="79"/>
</dbReference>
<dbReference type="eggNOG" id="ENOG502RBKJ">
    <property type="taxonomic scope" value="Eukaryota"/>
</dbReference>
<proteinExistence type="predicted"/>
<dbReference type="AlphaFoldDB" id="G8JT81"/>
<dbReference type="HOGENOM" id="CLU_813985_0_0_1"/>
<gene>
    <name evidence="1" type="ordered locus">Ecym_4157</name>
</gene>
<sequence length="340" mass="38968">MTAELYKDDYFASMEDQVTDSQVEKMWLIHEIVKPQLPNIIDNIEMCIELLLSDSVFKMPISNGVGDDSQPVVGGILSRQRGDIVDFQVLVKFPQFHRGKPVMYKMKSIDGRFRLNQIESICTYLREIGGLLDELQSLEDADLFIKKFGILLSRLTKAINILENPPRKLLFPDDNNEAVKTMFKDPQSLCESMHHLVSIELVLFKNEIMIEFRNLVKVTKRPWCRINKETGQSFVDQLRNNLKKQRHVPIKTVMEQEGVQIEQPSLVNSLISHLNTNGERTTLSEAQDFLNRCITFDGKVVMECEKVSIRTSDPILISVSSKLNGLANRLSTHYTNLKIV</sequence>
<dbReference type="GO" id="GO:0007035">
    <property type="term" value="P:vacuolar acidification"/>
    <property type="evidence" value="ECO:0007669"/>
    <property type="project" value="EnsemblFungi"/>
</dbReference>
<dbReference type="OMA" id="ITRCITY"/>
<dbReference type="GeneID" id="11469339"/>
<evidence type="ECO:0000313" key="2">
    <source>
        <dbReference type="Proteomes" id="UP000006790"/>
    </source>
</evidence>
<organism evidence="1 2">
    <name type="scientific">Eremothecium cymbalariae (strain CBS 270.75 / DBVPG 7215 / KCTC 17166 / NRRL Y-17582)</name>
    <name type="common">Yeast</name>
    <dbReference type="NCBI Taxonomy" id="931890"/>
    <lineage>
        <taxon>Eukaryota</taxon>
        <taxon>Fungi</taxon>
        <taxon>Dikarya</taxon>
        <taxon>Ascomycota</taxon>
        <taxon>Saccharomycotina</taxon>
        <taxon>Saccharomycetes</taxon>
        <taxon>Saccharomycetales</taxon>
        <taxon>Saccharomycetaceae</taxon>
        <taxon>Eremothecium</taxon>
    </lineage>
</organism>
<protein>
    <recommendedName>
        <fullName evidence="3">RAVE subunit 2/Rogdi</fullName>
    </recommendedName>
</protein>
<dbReference type="GO" id="GO:0043254">
    <property type="term" value="P:regulation of protein-containing complex assembly"/>
    <property type="evidence" value="ECO:0007669"/>
    <property type="project" value="EnsemblFungi"/>
</dbReference>
<dbReference type="Proteomes" id="UP000006790">
    <property type="component" value="Chromosome 4"/>
</dbReference>
<dbReference type="GO" id="GO:0043291">
    <property type="term" value="C:RAVE complex"/>
    <property type="evidence" value="ECO:0007669"/>
    <property type="project" value="EnsemblFungi"/>
</dbReference>
<accession>G8JT81</accession>
<evidence type="ECO:0008006" key="3">
    <source>
        <dbReference type="Google" id="ProtNLM"/>
    </source>
</evidence>
<dbReference type="STRING" id="931890.G8JT81"/>
<dbReference type="InterPro" id="IPR028241">
    <property type="entry name" value="RAVE2/Rogdi"/>
</dbReference>
<keyword evidence="2" id="KW-1185">Reference proteome</keyword>
<reference evidence="2" key="1">
    <citation type="journal article" date="2012" name="G3 (Bethesda)">
        <title>Pichia sorbitophila, an interspecies yeast hybrid reveals early steps of genome resolution following polyploidization.</title>
        <authorList>
            <person name="Leh Louis V."/>
            <person name="Despons L."/>
            <person name="Friedrich A."/>
            <person name="Martin T."/>
            <person name="Durrens P."/>
            <person name="Casaregola S."/>
            <person name="Neuveglise C."/>
            <person name="Fairhead C."/>
            <person name="Marck C."/>
            <person name="Cruz J.A."/>
            <person name="Straub M.L."/>
            <person name="Kugler V."/>
            <person name="Sacerdot C."/>
            <person name="Uzunov Z."/>
            <person name="Thierry A."/>
            <person name="Weiss S."/>
            <person name="Bleykasten C."/>
            <person name="De Montigny J."/>
            <person name="Jacques N."/>
            <person name="Jung P."/>
            <person name="Lemaire M."/>
            <person name="Mallet S."/>
            <person name="Morel G."/>
            <person name="Richard G.F."/>
            <person name="Sarkar A."/>
            <person name="Savel G."/>
            <person name="Schacherer J."/>
            <person name="Seret M.L."/>
            <person name="Talla E."/>
            <person name="Samson G."/>
            <person name="Jubin C."/>
            <person name="Poulain J."/>
            <person name="Vacherie B."/>
            <person name="Barbe V."/>
            <person name="Pelletier E."/>
            <person name="Sherman D.J."/>
            <person name="Westhof E."/>
            <person name="Weissenbach J."/>
            <person name="Baret P.V."/>
            <person name="Wincker P."/>
            <person name="Gaillardin C."/>
            <person name="Dujon B."/>
            <person name="Souciet J.L."/>
        </authorList>
    </citation>
    <scope>NUCLEOTIDE SEQUENCE [LARGE SCALE GENOMIC DNA]</scope>
    <source>
        <strain evidence="2">CBS 270.75 / DBVPG 7215 / KCTC 17166 / NRRL Y-17582</strain>
    </source>
</reference>
<dbReference type="RefSeq" id="XP_003646051.1">
    <property type="nucleotide sequence ID" value="XM_003646003.1"/>
</dbReference>
<dbReference type="InParanoid" id="G8JT81"/>
<dbReference type="Pfam" id="PF10259">
    <property type="entry name" value="Rogdi_lz"/>
    <property type="match status" value="1"/>
</dbReference>
<dbReference type="PANTHER" id="PTHR13618">
    <property type="entry name" value="LEUCINE ZIPPER CONTAINING TRANSCRIPTION FACTOR LZF1"/>
    <property type="match status" value="1"/>
</dbReference>
<dbReference type="EMBL" id="CP002500">
    <property type="protein sequence ID" value="AET39234.1"/>
    <property type="molecule type" value="Genomic_DNA"/>
</dbReference>
<name>G8JT81_ERECY</name>
<dbReference type="PANTHER" id="PTHR13618:SF1">
    <property type="entry name" value="PROTEIN ROGDI HOMOLOG"/>
    <property type="match status" value="1"/>
</dbReference>
<dbReference type="KEGG" id="erc:Ecym_4157"/>
<dbReference type="OrthoDB" id="66510at2759"/>
<evidence type="ECO:0000313" key="1">
    <source>
        <dbReference type="EMBL" id="AET39234.1"/>
    </source>
</evidence>